<evidence type="ECO:0000313" key="1">
    <source>
        <dbReference type="EMBL" id="KPJ20377.1"/>
    </source>
</evidence>
<gene>
    <name evidence="1" type="ORF">RR48_06116</name>
</gene>
<dbReference type="AlphaFoldDB" id="A0A194RSC5"/>
<dbReference type="Proteomes" id="UP000053240">
    <property type="component" value="Unassembled WGS sequence"/>
</dbReference>
<reference evidence="1 2" key="1">
    <citation type="journal article" date="2015" name="Nat. Commun.">
        <title>Outbred genome sequencing and CRISPR/Cas9 gene editing in butterflies.</title>
        <authorList>
            <person name="Li X."/>
            <person name="Fan D."/>
            <person name="Zhang W."/>
            <person name="Liu G."/>
            <person name="Zhang L."/>
            <person name="Zhao L."/>
            <person name="Fang X."/>
            <person name="Chen L."/>
            <person name="Dong Y."/>
            <person name="Chen Y."/>
            <person name="Ding Y."/>
            <person name="Zhao R."/>
            <person name="Feng M."/>
            <person name="Zhu Y."/>
            <person name="Feng Y."/>
            <person name="Jiang X."/>
            <person name="Zhu D."/>
            <person name="Xiang H."/>
            <person name="Feng X."/>
            <person name="Li S."/>
            <person name="Wang J."/>
            <person name="Zhang G."/>
            <person name="Kronforst M.R."/>
            <person name="Wang W."/>
        </authorList>
    </citation>
    <scope>NUCLEOTIDE SEQUENCE [LARGE SCALE GENOMIC DNA]</scope>
    <source>
        <strain evidence="1">Ya'a_city_454_Pm</strain>
        <tissue evidence="1">Whole body</tissue>
    </source>
</reference>
<dbReference type="InParanoid" id="A0A194RSC5"/>
<keyword evidence="2" id="KW-1185">Reference proteome</keyword>
<name>A0A194RSC5_PAPMA</name>
<protein>
    <submittedName>
        <fullName evidence="1">Uncharacterized protein</fullName>
    </submittedName>
</protein>
<evidence type="ECO:0000313" key="2">
    <source>
        <dbReference type="Proteomes" id="UP000053240"/>
    </source>
</evidence>
<proteinExistence type="predicted"/>
<organism evidence="1 2">
    <name type="scientific">Papilio machaon</name>
    <name type="common">Old World swallowtail butterfly</name>
    <dbReference type="NCBI Taxonomy" id="76193"/>
    <lineage>
        <taxon>Eukaryota</taxon>
        <taxon>Metazoa</taxon>
        <taxon>Ecdysozoa</taxon>
        <taxon>Arthropoda</taxon>
        <taxon>Hexapoda</taxon>
        <taxon>Insecta</taxon>
        <taxon>Pterygota</taxon>
        <taxon>Neoptera</taxon>
        <taxon>Endopterygota</taxon>
        <taxon>Lepidoptera</taxon>
        <taxon>Glossata</taxon>
        <taxon>Ditrysia</taxon>
        <taxon>Papilionoidea</taxon>
        <taxon>Papilionidae</taxon>
        <taxon>Papilioninae</taxon>
        <taxon>Papilio</taxon>
    </lineage>
</organism>
<accession>A0A194RSC5</accession>
<dbReference type="EMBL" id="KQ459700">
    <property type="protein sequence ID" value="KPJ20377.1"/>
    <property type="molecule type" value="Genomic_DNA"/>
</dbReference>
<sequence>MDRPCVTNAEDRTRRAAPHRRQYQLIFHANASHYRGSERSVVTSSPIAQVCCRLDALKEREGFGIRDGYNAGFLRLIPPLPRSTSPCLRLGHKTCAFSHIH</sequence>